<dbReference type="GO" id="GO:0022857">
    <property type="term" value="F:transmembrane transporter activity"/>
    <property type="evidence" value="ECO:0007669"/>
    <property type="project" value="InterPro"/>
</dbReference>
<keyword evidence="5 11" id="KW-1133">Transmembrane helix</keyword>
<evidence type="ECO:0000256" key="6">
    <source>
        <dbReference type="ARBA" id="ARBA00023136"/>
    </source>
</evidence>
<feature type="transmembrane region" description="Helical" evidence="11">
    <location>
        <begin position="95"/>
        <end position="117"/>
    </location>
</feature>
<reference evidence="12" key="2">
    <citation type="journal article" date="2013" name="Antimicrob. Agents Chemother.">
        <title>Evidence for Recent Acquisition and Successful Transmission of blaCTX-M-15 in Salmonella enterica in South Korea.</title>
        <authorList>
            <person name="Kang M.S."/>
            <person name="Kwon Y.K."/>
            <person name="Oh J.Y."/>
            <person name="Kim M.J."/>
            <person name="Call D.R."/>
            <person name="An B.K."/>
            <person name="Shin E.G."/>
            <person name="Song E.A."/>
            <person name="Kwon J.H."/>
        </authorList>
    </citation>
    <scope>NUCLEOTIDE SEQUENCE</scope>
    <source>
        <strain evidence="12">AD09-EC7</strain>
    </source>
</reference>
<dbReference type="NCBIfam" id="NF008512">
    <property type="entry name" value="PRK11431.1"/>
    <property type="match status" value="1"/>
</dbReference>
<evidence type="ECO:0000256" key="1">
    <source>
        <dbReference type="ARBA" id="ARBA00004651"/>
    </source>
</evidence>
<dbReference type="GO" id="GO:1990961">
    <property type="term" value="P:xenobiotic detoxification by transmembrane export across the plasma membrane"/>
    <property type="evidence" value="ECO:0007669"/>
    <property type="project" value="UniProtKB-ARBA"/>
</dbReference>
<dbReference type="InterPro" id="IPR000390">
    <property type="entry name" value="Small_drug/metabolite_transptr"/>
</dbReference>
<evidence type="ECO:0000256" key="7">
    <source>
        <dbReference type="ARBA" id="ARBA00038151"/>
    </source>
</evidence>
<keyword evidence="4 9" id="KW-0812">Transmembrane</keyword>
<evidence type="ECO:0000256" key="2">
    <source>
        <dbReference type="ARBA" id="ARBA00022448"/>
    </source>
</evidence>
<evidence type="ECO:0000256" key="4">
    <source>
        <dbReference type="ARBA" id="ARBA00022692"/>
    </source>
</evidence>
<evidence type="ECO:0000256" key="9">
    <source>
        <dbReference type="RuleBase" id="RU003942"/>
    </source>
</evidence>
<keyword evidence="6 11" id="KW-0472">Membrane</keyword>
<feature type="transmembrane region" description="Helical" evidence="11">
    <location>
        <begin position="124"/>
        <end position="142"/>
    </location>
</feature>
<dbReference type="InterPro" id="IPR037185">
    <property type="entry name" value="EmrE-like"/>
</dbReference>
<feature type="transmembrane region" description="Helical" evidence="11">
    <location>
        <begin position="71"/>
        <end position="89"/>
    </location>
</feature>
<evidence type="ECO:0000256" key="11">
    <source>
        <dbReference type="SAM" id="Phobius"/>
    </source>
</evidence>
<name>H9XP59_ECOLX</name>
<feature type="region of interest" description="Disordered" evidence="10">
    <location>
        <begin position="1"/>
        <end position="25"/>
    </location>
</feature>
<comment type="similarity">
    <text evidence="7">Belongs to the drug/metabolite transporter (DMT) superfamily. Small multidrug resistance (SMR) (TC 2.A.7.1) family. Gdx/SugE subfamily.</text>
</comment>
<evidence type="ECO:0000256" key="5">
    <source>
        <dbReference type="ARBA" id="ARBA00022989"/>
    </source>
</evidence>
<evidence type="ECO:0000256" key="3">
    <source>
        <dbReference type="ARBA" id="ARBA00022475"/>
    </source>
</evidence>
<dbReference type="GO" id="GO:0005886">
    <property type="term" value="C:plasma membrane"/>
    <property type="evidence" value="ECO:0007669"/>
    <property type="project" value="UniProtKB-SubCell"/>
</dbReference>
<sequence>MSIPFTADDSAIGTPAKSKNNPPANASFTGDGPIVLEPDMSWIVLLIAGLLEVVWAIGLKYTHGFTRLTPSIITIAAMIVSIAMLSWAMRTLPVGTAYAVWTGIGAVGAAITGILLLGESASPARLLSLGLIVAGIIGLKLSTH</sequence>
<proteinExistence type="inferred from homology"/>
<evidence type="ECO:0000313" key="12">
    <source>
        <dbReference type="EMBL" id="AFH01011.1"/>
    </source>
</evidence>
<dbReference type="Pfam" id="PF00893">
    <property type="entry name" value="Multi_Drug_Res"/>
    <property type="match status" value="1"/>
</dbReference>
<evidence type="ECO:0000256" key="10">
    <source>
        <dbReference type="SAM" id="MobiDB-lite"/>
    </source>
</evidence>
<dbReference type="PANTHER" id="PTHR30561">
    <property type="entry name" value="SMR FAMILY PROTON-DEPENDENT DRUG EFFLUX TRANSPORTER SUGE"/>
    <property type="match status" value="1"/>
</dbReference>
<comment type="subcellular location">
    <subcellularLocation>
        <location evidence="1 9">Cell membrane</location>
        <topology evidence="1 9">Multi-pass membrane protein</topology>
    </subcellularLocation>
</comment>
<keyword evidence="2" id="KW-0813">Transport</keyword>
<feature type="transmembrane region" description="Helical" evidence="11">
    <location>
        <begin position="40"/>
        <end position="59"/>
    </location>
</feature>
<reference evidence="12" key="1">
    <citation type="submission" date="2011-12" db="EMBL/GenBank/DDBJ databases">
        <title>Characterization of cephalosporin resistance in Salmonella enterica and avian pathogenic Escherichia coli isolates from chickens.</title>
        <authorList>
            <person name="Kang M.-S."/>
            <person name="Kwon Y.-K."/>
            <person name="Oh J.-Y."/>
            <person name="Kim M.-J."/>
            <person name="Shin E.-G."/>
            <person name="Kwon J.-H."/>
            <person name="An B.-K."/>
        </authorList>
    </citation>
    <scope>NUCLEOTIDE SEQUENCE</scope>
    <source>
        <strain evidence="12">AD09-EC7</strain>
    </source>
</reference>
<dbReference type="SUPFAM" id="SSF103481">
    <property type="entry name" value="Multidrug resistance efflux transporter EmrE"/>
    <property type="match status" value="1"/>
</dbReference>
<evidence type="ECO:0000256" key="8">
    <source>
        <dbReference type="ARBA" id="ARBA00039168"/>
    </source>
</evidence>
<organism evidence="12">
    <name type="scientific">Escherichia coli</name>
    <dbReference type="NCBI Taxonomy" id="562"/>
    <lineage>
        <taxon>Bacteria</taxon>
        <taxon>Pseudomonadati</taxon>
        <taxon>Pseudomonadota</taxon>
        <taxon>Gammaproteobacteria</taxon>
        <taxon>Enterobacterales</taxon>
        <taxon>Enterobacteriaceae</taxon>
        <taxon>Escherichia</taxon>
    </lineage>
</organism>
<dbReference type="FunFam" id="1.10.3730.20:FF:000001">
    <property type="entry name" value="Quaternary ammonium compound resistance transporter SugE"/>
    <property type="match status" value="1"/>
</dbReference>
<dbReference type="InterPro" id="IPR045324">
    <property type="entry name" value="Small_multidrug_res"/>
</dbReference>
<dbReference type="Gene3D" id="1.10.3730.20">
    <property type="match status" value="1"/>
</dbReference>
<dbReference type="EMBL" id="JQ318856">
    <property type="protein sequence ID" value="AFH01011.1"/>
    <property type="molecule type" value="Genomic_DNA"/>
</dbReference>
<dbReference type="AlphaFoldDB" id="H9XP59"/>
<protein>
    <recommendedName>
        <fullName evidence="8">Guanidinium exporter</fullName>
    </recommendedName>
</protein>
<keyword evidence="3" id="KW-1003">Cell membrane</keyword>
<gene>
    <name evidence="12" type="primary">sugE2</name>
</gene>
<accession>H9XP59</accession>
<dbReference type="PANTHER" id="PTHR30561:SF0">
    <property type="entry name" value="GUANIDINIUM EXPORTER"/>
    <property type="match status" value="1"/>
</dbReference>